<dbReference type="InterPro" id="IPR009506">
    <property type="entry name" value="YjiS-like"/>
</dbReference>
<accession>A0A212K8Z6</accession>
<sequence>MSKYLMPGTWSVMALIDYLEQLESRRQGRRLLAELDETQLRDIGLTRADADQEANKLPWVA</sequence>
<reference evidence="2" key="1">
    <citation type="submission" date="2016-04" db="EMBL/GenBank/DDBJ databases">
        <authorList>
            <person name="Evans L.H."/>
            <person name="Alamgir A."/>
            <person name="Owens N."/>
            <person name="Weber N.D."/>
            <person name="Virtaneva K."/>
            <person name="Barbian K."/>
            <person name="Babar A."/>
            <person name="Rosenke K."/>
        </authorList>
    </citation>
    <scope>NUCLEOTIDE SEQUENCE</scope>
    <source>
        <strain evidence="2">86</strain>
    </source>
</reference>
<feature type="domain" description="YjiS-like" evidence="1">
    <location>
        <begin position="19"/>
        <end position="50"/>
    </location>
</feature>
<evidence type="ECO:0000259" key="1">
    <source>
        <dbReference type="Pfam" id="PF06568"/>
    </source>
</evidence>
<organism evidence="2">
    <name type="scientific">uncultured Alphaproteobacteria bacterium</name>
    <dbReference type="NCBI Taxonomy" id="91750"/>
    <lineage>
        <taxon>Bacteria</taxon>
        <taxon>Pseudomonadati</taxon>
        <taxon>Pseudomonadota</taxon>
        <taxon>Alphaproteobacteria</taxon>
        <taxon>environmental samples</taxon>
    </lineage>
</organism>
<dbReference type="Pfam" id="PF06568">
    <property type="entry name" value="YjiS-like"/>
    <property type="match status" value="1"/>
</dbReference>
<protein>
    <recommendedName>
        <fullName evidence="1">YjiS-like domain-containing protein</fullName>
    </recommendedName>
</protein>
<evidence type="ECO:0000313" key="2">
    <source>
        <dbReference type="EMBL" id="SBW08146.1"/>
    </source>
</evidence>
<name>A0A212K8Z6_9PROT</name>
<dbReference type="EMBL" id="FLUO01000001">
    <property type="protein sequence ID" value="SBW08146.1"/>
    <property type="molecule type" value="Genomic_DNA"/>
</dbReference>
<gene>
    <name evidence="2" type="ORF">KL86APRO_12345</name>
</gene>
<proteinExistence type="predicted"/>
<dbReference type="AlphaFoldDB" id="A0A212K8Z6"/>